<dbReference type="AlphaFoldDB" id="A0A9Q3C3T4"/>
<dbReference type="EMBL" id="AVOT02004992">
    <property type="protein sequence ID" value="MBW0477946.1"/>
    <property type="molecule type" value="Genomic_DNA"/>
</dbReference>
<sequence>MLTQTFTSAPLPPHLCFIKSSCFHTPEAYHSSSSALPSHILNLPSSHSCTNGFLSPQLTNFMLVQTLDLALLIYTILMNPHPLLIISTTYNAYIPTLPSHILN</sequence>
<reference evidence="1" key="1">
    <citation type="submission" date="2021-03" db="EMBL/GenBank/DDBJ databases">
        <title>Draft genome sequence of rust myrtle Austropuccinia psidii MF-1, a brazilian biotype.</title>
        <authorList>
            <person name="Quecine M.C."/>
            <person name="Pachon D.M.R."/>
            <person name="Bonatelli M.L."/>
            <person name="Correr F.H."/>
            <person name="Franceschini L.M."/>
            <person name="Leite T.F."/>
            <person name="Margarido G.R.A."/>
            <person name="Almeida C.A."/>
            <person name="Ferrarezi J.A."/>
            <person name="Labate C.A."/>
        </authorList>
    </citation>
    <scope>NUCLEOTIDE SEQUENCE</scope>
    <source>
        <strain evidence="1">MF-1</strain>
    </source>
</reference>
<dbReference type="Proteomes" id="UP000765509">
    <property type="component" value="Unassembled WGS sequence"/>
</dbReference>
<organism evidence="1 2">
    <name type="scientific">Austropuccinia psidii MF-1</name>
    <dbReference type="NCBI Taxonomy" id="1389203"/>
    <lineage>
        <taxon>Eukaryota</taxon>
        <taxon>Fungi</taxon>
        <taxon>Dikarya</taxon>
        <taxon>Basidiomycota</taxon>
        <taxon>Pucciniomycotina</taxon>
        <taxon>Pucciniomycetes</taxon>
        <taxon>Pucciniales</taxon>
        <taxon>Sphaerophragmiaceae</taxon>
        <taxon>Austropuccinia</taxon>
    </lineage>
</organism>
<proteinExistence type="predicted"/>
<keyword evidence="2" id="KW-1185">Reference proteome</keyword>
<gene>
    <name evidence="1" type="ORF">O181_017661</name>
</gene>
<protein>
    <submittedName>
        <fullName evidence="1">Uncharacterized protein</fullName>
    </submittedName>
</protein>
<accession>A0A9Q3C3T4</accession>
<evidence type="ECO:0000313" key="2">
    <source>
        <dbReference type="Proteomes" id="UP000765509"/>
    </source>
</evidence>
<comment type="caution">
    <text evidence="1">The sequence shown here is derived from an EMBL/GenBank/DDBJ whole genome shotgun (WGS) entry which is preliminary data.</text>
</comment>
<name>A0A9Q3C3T4_9BASI</name>
<evidence type="ECO:0000313" key="1">
    <source>
        <dbReference type="EMBL" id="MBW0477946.1"/>
    </source>
</evidence>